<evidence type="ECO:0000313" key="2">
    <source>
        <dbReference type="Proteomes" id="UP001548189"/>
    </source>
</evidence>
<dbReference type="InterPro" id="IPR002826">
    <property type="entry name" value="MptE-like"/>
</dbReference>
<proteinExistence type="predicted"/>
<dbReference type="Pfam" id="PF01973">
    <property type="entry name" value="MptE-like"/>
    <property type="match status" value="1"/>
</dbReference>
<evidence type="ECO:0000313" key="1">
    <source>
        <dbReference type="EMBL" id="MET1254651.1"/>
    </source>
</evidence>
<organism evidence="1 2">
    <name type="scientific">Aliikangiella maris</name>
    <dbReference type="NCBI Taxonomy" id="3162458"/>
    <lineage>
        <taxon>Bacteria</taxon>
        <taxon>Pseudomonadati</taxon>
        <taxon>Pseudomonadota</taxon>
        <taxon>Gammaproteobacteria</taxon>
        <taxon>Oceanospirillales</taxon>
        <taxon>Pleioneaceae</taxon>
        <taxon>Aliikangiella</taxon>
    </lineage>
</organism>
<sequence length="259" mass="29416">MKTLNPYKRAASLLWGRVAWDFNLNSWRSRRKLKSLKNSQLAKSCVILCNGPSLLEVDFDLLSSSNIYTFGLNKINLLFEKVKFRPKSIVAVNRYVLEQNKEYFANTSIPLFLDSYADKLGLSARSNICYLHSSDFSGEFAPDCSMSINQGYTVTFVAMQLAFHFGFEKVALVGCDHNFETKGEANKTVIAEQSDPNHFDPNYFSNGVKWQLPDLEQSELAYRVAKLNYELAGRKLYNCSVGGHLEVFPRLSLAEFLRA</sequence>
<keyword evidence="2" id="KW-1185">Reference proteome</keyword>
<reference evidence="1 2" key="1">
    <citation type="submission" date="2024-06" db="EMBL/GenBank/DDBJ databases">
        <authorList>
            <person name="Li F."/>
        </authorList>
    </citation>
    <scope>NUCLEOTIDE SEQUENCE [LARGE SCALE GENOMIC DNA]</scope>
    <source>
        <strain evidence="1 2">GXAS 311</strain>
    </source>
</reference>
<accession>A0ABV2BRZ2</accession>
<name>A0ABV2BRZ2_9GAMM</name>
<comment type="caution">
    <text evidence="1">The sequence shown here is derived from an EMBL/GenBank/DDBJ whole genome shotgun (WGS) entry which is preliminary data.</text>
</comment>
<dbReference type="EMBL" id="JBEVCJ010000005">
    <property type="protein sequence ID" value="MET1254651.1"/>
    <property type="molecule type" value="Genomic_DNA"/>
</dbReference>
<dbReference type="Gene3D" id="3.90.1480.10">
    <property type="entry name" value="Alpha-2,3-sialyltransferase"/>
    <property type="match status" value="1"/>
</dbReference>
<gene>
    <name evidence="1" type="ORF">ABVT43_05890</name>
</gene>
<protein>
    <submittedName>
        <fullName evidence="1">6-hydroxymethylpterin diphosphokinase MptE-like protein</fullName>
    </submittedName>
</protein>
<dbReference type="Proteomes" id="UP001548189">
    <property type="component" value="Unassembled WGS sequence"/>
</dbReference>